<sequence>MKNMKTLLITLIGLGLILSGCAGFQTSNNDKESVNEDGKIVVDFWTFWGSEIRRPVVDKIVEDFNASQDEIEVKHTYSPWGDIWTKELAAIAAGNPPDVVINDINATALRGKEQQAMNLSEFYDDSFSEKFYPELWNATLHEGDSYGIPFNTDTRVLFYNKDAFEEVGLDPEDPPETWAELEEYAAKLDVKNGNSYDRLGFYPLWGVGYDVWLLNANGENYFGPDHNTDTVNINTEKNVEVLNWLKSWKDRIGEDVVNSFQAQIDSQQGNPFFSGDLAMIVQQPTFYTQIRDYAEDLNFGVVQLPEYEEGNGHTSWGGGFVAEIPKGSSDPEAAWKFIEYLTGAESQEYWAVKNFDNVANIEAAEAAAESDELTEQGQTVYQMAVDSMEDTLLTPAPVAAPSYFNYINPQVDEFFLGSKTAEEALAKAQSDVEALIEKNQ</sequence>
<keyword evidence="3 4" id="KW-0732">Signal</keyword>
<dbReference type="PANTHER" id="PTHR30061">
    <property type="entry name" value="MALTOSE-BINDING PERIPLASMIC PROTEIN"/>
    <property type="match status" value="1"/>
</dbReference>
<keyword evidence="6" id="KW-1185">Reference proteome</keyword>
<gene>
    <name evidence="5" type="primary">ugpB_2</name>
    <name evidence="5" type="ORF">BN1080_00498</name>
</gene>
<protein>
    <submittedName>
        <fullName evidence="5">sn-glycerol-3-phosphate-binding periplasmic protein UgpB</fullName>
    </submittedName>
</protein>
<reference evidence="5 6" key="1">
    <citation type="submission" date="2014-09" db="EMBL/GenBank/DDBJ databases">
        <authorList>
            <person name="Urmite Genomes Urmite Genomes"/>
        </authorList>
    </citation>
    <scope>NUCLEOTIDE SEQUENCE [LARGE SCALE GENOMIC DNA]</scope>
    <source>
        <strain evidence="5 6">ES2</strain>
    </source>
</reference>
<evidence type="ECO:0000313" key="6">
    <source>
        <dbReference type="Proteomes" id="UP000043699"/>
    </source>
</evidence>
<dbReference type="GO" id="GO:0055052">
    <property type="term" value="C:ATP-binding cassette (ABC) transporter complex, substrate-binding subunit-containing"/>
    <property type="evidence" value="ECO:0007669"/>
    <property type="project" value="TreeGrafter"/>
</dbReference>
<dbReference type="PANTHER" id="PTHR30061:SF50">
    <property type="entry name" value="MALTOSE_MALTODEXTRIN-BINDING PERIPLASMIC PROTEIN"/>
    <property type="match status" value="1"/>
</dbReference>
<feature type="chain" id="PRO_5039428032" evidence="4">
    <location>
        <begin position="23"/>
        <end position="440"/>
    </location>
</feature>
<evidence type="ECO:0000256" key="1">
    <source>
        <dbReference type="ARBA" id="ARBA00008520"/>
    </source>
</evidence>
<dbReference type="GO" id="GO:0015768">
    <property type="term" value="P:maltose transport"/>
    <property type="evidence" value="ECO:0007669"/>
    <property type="project" value="TreeGrafter"/>
</dbReference>
<dbReference type="OrthoDB" id="9795467at2"/>
<dbReference type="Gene3D" id="3.40.190.10">
    <property type="entry name" value="Periplasmic binding protein-like II"/>
    <property type="match status" value="2"/>
</dbReference>
<dbReference type="GO" id="GO:0055085">
    <property type="term" value="P:transmembrane transport"/>
    <property type="evidence" value="ECO:0007669"/>
    <property type="project" value="InterPro"/>
</dbReference>
<dbReference type="PROSITE" id="PS51257">
    <property type="entry name" value="PROKAR_LIPOPROTEIN"/>
    <property type="match status" value="1"/>
</dbReference>
<dbReference type="STRING" id="1499687.BN1080_00498"/>
<evidence type="ECO:0000256" key="2">
    <source>
        <dbReference type="ARBA" id="ARBA00022448"/>
    </source>
</evidence>
<proteinExistence type="inferred from homology"/>
<comment type="similarity">
    <text evidence="1">Belongs to the bacterial solute-binding protein 1 family.</text>
</comment>
<dbReference type="RefSeq" id="WP_052650192.1">
    <property type="nucleotide sequence ID" value="NZ_CCXS01000001.1"/>
</dbReference>
<dbReference type="GO" id="GO:1901982">
    <property type="term" value="F:maltose binding"/>
    <property type="evidence" value="ECO:0007669"/>
    <property type="project" value="TreeGrafter"/>
</dbReference>
<dbReference type="GO" id="GO:0042956">
    <property type="term" value="P:maltodextrin transmembrane transport"/>
    <property type="evidence" value="ECO:0007669"/>
    <property type="project" value="TreeGrafter"/>
</dbReference>
<feature type="signal peptide" evidence="4">
    <location>
        <begin position="1"/>
        <end position="22"/>
    </location>
</feature>
<dbReference type="InterPro" id="IPR006061">
    <property type="entry name" value="SBP_1_CS"/>
</dbReference>
<accession>A0A098EKM9</accession>
<evidence type="ECO:0000313" key="5">
    <source>
        <dbReference type="EMBL" id="CEG21586.1"/>
    </source>
</evidence>
<dbReference type="Pfam" id="PF13416">
    <property type="entry name" value="SBP_bac_8"/>
    <property type="match status" value="1"/>
</dbReference>
<name>A0A098EKM9_9BACL</name>
<dbReference type="SUPFAM" id="SSF53850">
    <property type="entry name" value="Periplasmic binding protein-like II"/>
    <property type="match status" value="1"/>
</dbReference>
<dbReference type="Proteomes" id="UP000043699">
    <property type="component" value="Unassembled WGS sequence"/>
</dbReference>
<evidence type="ECO:0000256" key="3">
    <source>
        <dbReference type="ARBA" id="ARBA00022729"/>
    </source>
</evidence>
<keyword evidence="2" id="KW-0813">Transport</keyword>
<dbReference type="EMBL" id="CCXS01000001">
    <property type="protein sequence ID" value="CEG21586.1"/>
    <property type="molecule type" value="Genomic_DNA"/>
</dbReference>
<organism evidence="5 6">
    <name type="scientific">Planococcus massiliensis</name>
    <dbReference type="NCBI Taxonomy" id="1499687"/>
    <lineage>
        <taxon>Bacteria</taxon>
        <taxon>Bacillati</taxon>
        <taxon>Bacillota</taxon>
        <taxon>Bacilli</taxon>
        <taxon>Bacillales</taxon>
        <taxon>Caryophanaceae</taxon>
        <taxon>Planococcus</taxon>
    </lineage>
</organism>
<evidence type="ECO:0000256" key="4">
    <source>
        <dbReference type="SAM" id="SignalP"/>
    </source>
</evidence>
<dbReference type="CDD" id="cd14748">
    <property type="entry name" value="PBP2_UgpB"/>
    <property type="match status" value="1"/>
</dbReference>
<dbReference type="AlphaFoldDB" id="A0A098EKM9"/>
<dbReference type="InterPro" id="IPR006059">
    <property type="entry name" value="SBP"/>
</dbReference>
<dbReference type="PROSITE" id="PS01037">
    <property type="entry name" value="SBP_BACTERIAL_1"/>
    <property type="match status" value="1"/>
</dbReference>